<name>A0ABQ2R090_9ACTN</name>
<dbReference type="EMBL" id="BMQJ01000009">
    <property type="protein sequence ID" value="GGQ04720.1"/>
    <property type="molecule type" value="Genomic_DNA"/>
</dbReference>
<dbReference type="RefSeq" id="WP_189247863.1">
    <property type="nucleotide sequence ID" value="NZ_BMQJ01000009.1"/>
</dbReference>
<dbReference type="Proteomes" id="UP000611554">
    <property type="component" value="Unassembled WGS sequence"/>
</dbReference>
<dbReference type="InterPro" id="IPR045990">
    <property type="entry name" value="DUF5946"/>
</dbReference>
<evidence type="ECO:0000313" key="2">
    <source>
        <dbReference type="Proteomes" id="UP000611554"/>
    </source>
</evidence>
<sequence>MLQIMEENPIAAQCDCGAVAGPLGVCVDYYHAILAEEQADPQMYRWHAPVVCAYLLQHPSRAHEKYLDGQFRQLQLYLDKGLDALLRVAAHQVARNRHGAGSGYDMAPLAAYEPLPPGGPPRHFRATFCGLPFRDGSFVSDGHSTYGDRIEAIVGATVESWRSVQA</sequence>
<reference evidence="2" key="1">
    <citation type="journal article" date="2019" name="Int. J. Syst. Evol. Microbiol.">
        <title>The Global Catalogue of Microorganisms (GCM) 10K type strain sequencing project: providing services to taxonomists for standard genome sequencing and annotation.</title>
        <authorList>
            <consortium name="The Broad Institute Genomics Platform"/>
            <consortium name="The Broad Institute Genome Sequencing Center for Infectious Disease"/>
            <person name="Wu L."/>
            <person name="Ma J."/>
        </authorList>
    </citation>
    <scope>NUCLEOTIDE SEQUENCE [LARGE SCALE GENOMIC DNA]</scope>
    <source>
        <strain evidence="2">JCM 3115</strain>
    </source>
</reference>
<organism evidence="1 2">
    <name type="scientific">Streptosporangium pseudovulgare</name>
    <dbReference type="NCBI Taxonomy" id="35765"/>
    <lineage>
        <taxon>Bacteria</taxon>
        <taxon>Bacillati</taxon>
        <taxon>Actinomycetota</taxon>
        <taxon>Actinomycetes</taxon>
        <taxon>Streptosporangiales</taxon>
        <taxon>Streptosporangiaceae</taxon>
        <taxon>Streptosporangium</taxon>
    </lineage>
</organism>
<comment type="caution">
    <text evidence="1">The sequence shown here is derived from an EMBL/GenBank/DDBJ whole genome shotgun (WGS) entry which is preliminary data.</text>
</comment>
<dbReference type="Pfam" id="PF19371">
    <property type="entry name" value="DUF5946"/>
    <property type="match status" value="1"/>
</dbReference>
<evidence type="ECO:0000313" key="1">
    <source>
        <dbReference type="EMBL" id="GGQ04720.1"/>
    </source>
</evidence>
<proteinExistence type="predicted"/>
<accession>A0ABQ2R090</accession>
<protein>
    <submittedName>
        <fullName evidence="1">Uncharacterized protein</fullName>
    </submittedName>
</protein>
<gene>
    <name evidence="1" type="ORF">GCM10010140_38590</name>
</gene>
<keyword evidence="2" id="KW-1185">Reference proteome</keyword>